<name>A0A094LRG7_9GAMM</name>
<dbReference type="STRING" id="1515746.HR45_07880"/>
<dbReference type="InterPro" id="IPR054098">
    <property type="entry name" value="NGO1945-like_C"/>
</dbReference>
<dbReference type="Pfam" id="PF22106">
    <property type="entry name" value="NGO1945_C"/>
    <property type="match status" value="1"/>
</dbReference>
<evidence type="ECO:0000259" key="2">
    <source>
        <dbReference type="Pfam" id="PF22106"/>
    </source>
</evidence>
<dbReference type="InterPro" id="IPR044922">
    <property type="entry name" value="DUF2063_N_sf"/>
</dbReference>
<dbReference type="OrthoDB" id="4146344at2"/>
<protein>
    <submittedName>
        <fullName evidence="3">Uncharacterized protein</fullName>
    </submittedName>
</protein>
<dbReference type="AlphaFoldDB" id="A0A094LRG7"/>
<gene>
    <name evidence="3" type="ORF">HR45_07880</name>
</gene>
<dbReference type="InterPro" id="IPR018640">
    <property type="entry name" value="DUF2063"/>
</dbReference>
<proteinExistence type="predicted"/>
<dbReference type="Gene3D" id="1.10.150.690">
    <property type="entry name" value="DUF2063"/>
    <property type="match status" value="1"/>
</dbReference>
<dbReference type="Pfam" id="PF09836">
    <property type="entry name" value="DUF2063"/>
    <property type="match status" value="1"/>
</dbReference>
<comment type="caution">
    <text evidence="3">The sequence shown here is derived from an EMBL/GenBank/DDBJ whole genome shotgun (WGS) entry which is preliminary data.</text>
</comment>
<reference evidence="3 4" key="1">
    <citation type="submission" date="2014-06" db="EMBL/GenBank/DDBJ databases">
        <title>Shewanella sp. YQH10.</title>
        <authorList>
            <person name="Liu Y."/>
            <person name="Zeng R."/>
        </authorList>
    </citation>
    <scope>NUCLEOTIDE SEQUENCE [LARGE SCALE GENOMIC DNA]</scope>
    <source>
        <strain evidence="3 4">YQH10</strain>
    </source>
</reference>
<organism evidence="3 4">
    <name type="scientific">Shewanella mangrovi</name>
    <dbReference type="NCBI Taxonomy" id="1515746"/>
    <lineage>
        <taxon>Bacteria</taxon>
        <taxon>Pseudomonadati</taxon>
        <taxon>Pseudomonadota</taxon>
        <taxon>Gammaproteobacteria</taxon>
        <taxon>Alteromonadales</taxon>
        <taxon>Shewanellaceae</taxon>
        <taxon>Shewanella</taxon>
    </lineage>
</organism>
<evidence type="ECO:0000313" key="4">
    <source>
        <dbReference type="Proteomes" id="UP000029264"/>
    </source>
</evidence>
<feature type="domain" description="Putative DNA-binding" evidence="1">
    <location>
        <begin position="13"/>
        <end position="94"/>
    </location>
</feature>
<evidence type="ECO:0000259" key="1">
    <source>
        <dbReference type="Pfam" id="PF09836"/>
    </source>
</evidence>
<dbReference type="RefSeq" id="WP_037441583.1">
    <property type="nucleotide sequence ID" value="NZ_JPEO01000004.1"/>
</dbReference>
<dbReference type="EMBL" id="JPEO01000004">
    <property type="protein sequence ID" value="KFZ37768.1"/>
    <property type="molecule type" value="Genomic_DNA"/>
</dbReference>
<sequence length="253" mass="28918">MSANEMNFIDREYQLAAHLRDSRQPIDSALDSRRVAVYRELTRNNIYGFIDNTFPLTRQILADKWPSLLDEFVRQHRCSSPLFLDIPAEFLAYMQQHYADGFDDKPFINELLHYEWIELDIATKQAEDLSPWHSDKDAILHCSQAAVALSYRYAVQHIAVDQLPQQAPEHATHLLVYRDHDDEVTFMEISALLVIALQLLTNSAGLTMEQWLAQLSQHCPQFPADVLSHGLGAIMPELSQRGIIGLATEYDAP</sequence>
<dbReference type="Proteomes" id="UP000029264">
    <property type="component" value="Unassembled WGS sequence"/>
</dbReference>
<feature type="domain" description="NGO1945-like C-terminal" evidence="2">
    <location>
        <begin position="144"/>
        <end position="237"/>
    </location>
</feature>
<dbReference type="eggNOG" id="COG3219">
    <property type="taxonomic scope" value="Bacteria"/>
</dbReference>
<accession>A0A094LRG7</accession>
<evidence type="ECO:0000313" key="3">
    <source>
        <dbReference type="EMBL" id="KFZ37768.1"/>
    </source>
</evidence>
<keyword evidence="4" id="KW-1185">Reference proteome</keyword>
<dbReference type="Gene3D" id="3.90.930.50">
    <property type="match status" value="1"/>
</dbReference>